<dbReference type="SMART" id="SM00230">
    <property type="entry name" value="CysPc"/>
    <property type="match status" value="1"/>
</dbReference>
<dbReference type="PANTHER" id="PTHR46298:SF1">
    <property type="entry name" value="ANDROGLOBIN"/>
    <property type="match status" value="1"/>
</dbReference>
<dbReference type="Pfam" id="PF22069">
    <property type="entry name" value="Androglobin_IV"/>
    <property type="match status" value="1"/>
</dbReference>
<feature type="compositionally biased region" description="Basic and acidic residues" evidence="2">
    <location>
        <begin position="333"/>
        <end position="354"/>
    </location>
</feature>
<protein>
    <recommendedName>
        <fullName evidence="7">Androglobin</fullName>
    </recommendedName>
</protein>
<evidence type="ECO:0008006" key="7">
    <source>
        <dbReference type="Google" id="ProtNLM"/>
    </source>
</evidence>
<dbReference type="CDD" id="cd22307">
    <property type="entry name" value="Adgb_C_mid-like"/>
    <property type="match status" value="1"/>
</dbReference>
<dbReference type="Pfam" id="PF00648">
    <property type="entry name" value="Peptidase_C2"/>
    <property type="match status" value="1"/>
</dbReference>
<feature type="compositionally biased region" description="Basic and acidic residues" evidence="2">
    <location>
        <begin position="1305"/>
        <end position="1317"/>
    </location>
</feature>
<feature type="compositionally biased region" description="Polar residues" evidence="2">
    <location>
        <begin position="1286"/>
        <end position="1300"/>
    </location>
</feature>
<dbReference type="InterPro" id="IPR038765">
    <property type="entry name" value="Papain-like_cys_pep_sf"/>
</dbReference>
<organism evidence="5 6">
    <name type="scientific">Megalops atlanticus</name>
    <name type="common">Tarpon</name>
    <name type="synonym">Clupea gigantea</name>
    <dbReference type="NCBI Taxonomy" id="7932"/>
    <lineage>
        <taxon>Eukaryota</taxon>
        <taxon>Metazoa</taxon>
        <taxon>Chordata</taxon>
        <taxon>Craniata</taxon>
        <taxon>Vertebrata</taxon>
        <taxon>Euteleostomi</taxon>
        <taxon>Actinopterygii</taxon>
        <taxon>Neopterygii</taxon>
        <taxon>Teleostei</taxon>
        <taxon>Elopiformes</taxon>
        <taxon>Megalopidae</taxon>
        <taxon>Megalops</taxon>
    </lineage>
</organism>
<evidence type="ECO:0000256" key="1">
    <source>
        <dbReference type="PROSITE-ProRule" id="PRU00239"/>
    </source>
</evidence>
<dbReference type="InterPro" id="IPR057249">
    <property type="entry name" value="Globin_CP_ADGB"/>
</dbReference>
<dbReference type="PANTHER" id="PTHR46298">
    <property type="entry name" value="ANDROGLOBIN"/>
    <property type="match status" value="1"/>
</dbReference>
<feature type="domain" description="Calpain catalytic" evidence="3">
    <location>
        <begin position="99"/>
        <end position="278"/>
    </location>
</feature>
<feature type="compositionally biased region" description="Basic and acidic residues" evidence="2">
    <location>
        <begin position="1267"/>
        <end position="1280"/>
    </location>
</feature>
<dbReference type="GO" id="GO:0004198">
    <property type="term" value="F:calcium-dependent cysteine-type endopeptidase activity"/>
    <property type="evidence" value="ECO:0007669"/>
    <property type="project" value="InterPro"/>
</dbReference>
<feature type="compositionally biased region" description="Basic and acidic residues" evidence="2">
    <location>
        <begin position="316"/>
        <end position="325"/>
    </location>
</feature>
<feature type="compositionally biased region" description="Basic residues" evidence="2">
    <location>
        <begin position="1566"/>
        <end position="1575"/>
    </location>
</feature>
<dbReference type="InterPro" id="IPR054094">
    <property type="entry name" value="Androglobin_IV"/>
</dbReference>
<dbReference type="GO" id="GO:0006508">
    <property type="term" value="P:proteolysis"/>
    <property type="evidence" value="ECO:0007669"/>
    <property type="project" value="InterPro"/>
</dbReference>
<feature type="region of interest" description="Disordered" evidence="2">
    <location>
        <begin position="1545"/>
        <end position="1575"/>
    </location>
</feature>
<evidence type="ECO:0000256" key="2">
    <source>
        <dbReference type="SAM" id="MobiDB-lite"/>
    </source>
</evidence>
<gene>
    <name evidence="5" type="ORF">MATL_G00203340</name>
</gene>
<dbReference type="OrthoDB" id="9374162at2759"/>
<evidence type="ECO:0000259" key="4">
    <source>
        <dbReference type="PROSITE" id="PS52042"/>
    </source>
</evidence>
<feature type="compositionally biased region" description="Polar residues" evidence="2">
    <location>
        <begin position="1203"/>
        <end position="1212"/>
    </location>
</feature>
<feature type="domain" description="Globin" evidence="4">
    <location>
        <begin position="772"/>
        <end position="975"/>
    </location>
</feature>
<comment type="caution">
    <text evidence="5">The sequence shown here is derived from an EMBL/GenBank/DDBJ whole genome shotgun (WGS) entry which is preliminary data.</text>
</comment>
<feature type="region of interest" description="Disordered" evidence="2">
    <location>
        <begin position="1183"/>
        <end position="1234"/>
    </location>
</feature>
<dbReference type="InterPro" id="IPR054093">
    <property type="entry name" value="Androglobin_II"/>
</dbReference>
<evidence type="ECO:0000259" key="3">
    <source>
        <dbReference type="PROSITE" id="PS50203"/>
    </source>
</evidence>
<dbReference type="PROSITE" id="PS50203">
    <property type="entry name" value="CALPAIN_CAT"/>
    <property type="match status" value="1"/>
</dbReference>
<evidence type="ECO:0000313" key="5">
    <source>
        <dbReference type="EMBL" id="KAG7460854.1"/>
    </source>
</evidence>
<dbReference type="Pfam" id="PF22068">
    <property type="entry name" value="Androglobin_II"/>
    <property type="match status" value="1"/>
</dbReference>
<dbReference type="Pfam" id="PF22070">
    <property type="entry name" value="Androglobin_V"/>
    <property type="match status" value="2"/>
</dbReference>
<dbReference type="InterPro" id="IPR054095">
    <property type="entry name" value="Androglobin_V"/>
</dbReference>
<dbReference type="EMBL" id="JAFDVH010000018">
    <property type="protein sequence ID" value="KAG7460854.1"/>
    <property type="molecule type" value="Genomic_DNA"/>
</dbReference>
<feature type="compositionally biased region" description="Basic residues" evidence="2">
    <location>
        <begin position="1"/>
        <end position="11"/>
    </location>
</feature>
<dbReference type="PROSITE" id="PS52042">
    <property type="entry name" value="GLOBIN_CP_ADGB"/>
    <property type="match status" value="1"/>
</dbReference>
<dbReference type="SUPFAM" id="SSF54001">
    <property type="entry name" value="Cysteine proteinases"/>
    <property type="match status" value="1"/>
</dbReference>
<feature type="region of interest" description="Disordered" evidence="2">
    <location>
        <begin position="508"/>
        <end position="588"/>
    </location>
</feature>
<reference evidence="5" key="1">
    <citation type="submission" date="2021-01" db="EMBL/GenBank/DDBJ databases">
        <authorList>
            <person name="Zahm M."/>
            <person name="Roques C."/>
            <person name="Cabau C."/>
            <person name="Klopp C."/>
            <person name="Donnadieu C."/>
            <person name="Jouanno E."/>
            <person name="Lampietro C."/>
            <person name="Louis A."/>
            <person name="Herpin A."/>
            <person name="Echchiki A."/>
            <person name="Berthelot C."/>
            <person name="Parey E."/>
            <person name="Roest-Crollius H."/>
            <person name="Braasch I."/>
            <person name="Postlethwait J."/>
            <person name="Bobe J."/>
            <person name="Montfort J."/>
            <person name="Bouchez O."/>
            <person name="Begum T."/>
            <person name="Mejri S."/>
            <person name="Adams A."/>
            <person name="Chen W.-J."/>
            <person name="Guiguen Y."/>
        </authorList>
    </citation>
    <scope>NUCLEOTIDE SEQUENCE</scope>
    <source>
        <strain evidence="5">YG-15Mar2019-1</strain>
        <tissue evidence="5">Brain</tissue>
    </source>
</reference>
<feature type="compositionally biased region" description="Polar residues" evidence="2">
    <location>
        <begin position="526"/>
        <end position="535"/>
    </location>
</feature>
<feature type="compositionally biased region" description="Polar residues" evidence="2">
    <location>
        <begin position="1183"/>
        <end position="1193"/>
    </location>
</feature>
<feature type="region of interest" description="Disordered" evidence="2">
    <location>
        <begin position="1267"/>
        <end position="1336"/>
    </location>
</feature>
<dbReference type="InterPro" id="IPR053033">
    <property type="entry name" value="Androglobin-like"/>
</dbReference>
<evidence type="ECO:0000313" key="6">
    <source>
        <dbReference type="Proteomes" id="UP001046870"/>
    </source>
</evidence>
<sequence length="1575" mass="175981">MSNAPPKKKNSSSRVTSSQGQIPNKEASVLVASASEGPGDPRRARLPVWPEWNDAEVNAEKWDAPKGSKDGKAGKSPFVPFFEDPEGKIELPPSLKVNSWKRPSEYVLTKGPVIVEHESVFDLMSANEHLLCSELMRWIISEIYIVWKICNGNGSNNKCAASRPLCQEWKPWDHIYSLCKVSKGHMPLYNIYGKYVVKLFWMGCWRKITVDDSLPFDEENNMLLPATSLQAELWPMLLAKAIIKLSNTDVSLHQRRELGEFTVIHALTGWIPELIPLQSRYQAKVWDFLRETITEFQCTEESPEQRPSPPDSATEDDSRLNECKSESPPANKSPERTKDSAKKRGKDGEKDRKSVQANLPSSAQANTANQATAESCELPLVPQMVVCASYHPLHLLEKKTSILGQMADSSEKLRQYGLSQLHSHPVLVTRTRACPLVALPKPPSVPRWKLIRPRKERNPTDEPKETPIVKPDQFIEISSPFLNYRVTAIPMPPDLEEQRGCYRSSLASFSETDESDSGGIRGVESAGSTERSVSSPDEADTAEVTAEDKKKEDRIATDQEGTESVLGTEKARHASGPSSPPLKSQDTAVPDKPLLQQAWIDLDDFSKCFQTLLVFHKPNTYPHHFQKFQFKSVVASKAAAAAAVVSSTAASAHTVGAPARLQASSSAPAGHAQSPDETGSHFLFVDSLMPTEILISFSALLRWREATDEKKNHIIFCTGLLTAEPFSWKSVVSQLPVLNIQTTATKTALLSLPPGRHVLRFTVRAPLGYHIHLCSTVPFIFGDEETVMPHLDKDSLRFVEQARGILRALGKVVNVFADEQGLPAAMSELESTHCPPQLRGSGGVRRHMKVFNEAVFHMMTTALDRKLTAEEVFALQALTNDPSLGMNTKGNSPTSPETEVPDMWRDRDFTETETSAATVLQAGCKGFHVRQVRNATRPGTKENVNASNTLLAMWAVVESNAEKHAVSLLRYIFSNNKRAAELYPCYGDESTRIPFTDYSVTFSDQPSNSWFLVFREVFFVPVDMLMVPKIYFPVPTCILHVIDNDTGKEVPRLFQRVGPHVYKQNQKGYTFVAEARTGDAPVPGGKWRMRLIRSHDSLPVLSREPPLSTFAVKEFRDYYIPNDKHVICRFSLKVAMDVLTTIQIQTSKPDVYIKLVVLDCEVEVASNTGKGYVVIPAFRFSSNGQPDSSSSKSGGECREQDRSNSTGSQRSDGLTGPPQGVGQEGLSQQQPTEAPSHKYIVQAEVLHRSWVLDDSQMAFAQALKDADRNETKGPGEKQEDPPTPASVDTQSSESQKSATPKSNRKSRDRDREKEKAAAKPGSRQETQSLDESKAQWTLRIVCDQSDADALEVRKDTERADEIRAMQQAWEAAEPGRSIKAMQARLQFISKHLLRVTDEEPVDSKEPAVTESGDTAVPPLDPNVLPSPPAETDHSQPPVHIPMDFTPFIRKQREEALLKDETIEKEQMREKAEKIQGFRLIRDTILEHRKQEQLSRKELKRRQLEVYEGLQMALDERRRKILQAREAYRSQLLEAELKKKEEESALEAARQVELEKSTPQPQLTSRKQTKSAGKRK</sequence>
<feature type="region of interest" description="Disordered" evidence="2">
    <location>
        <begin position="1"/>
        <end position="47"/>
    </location>
</feature>
<proteinExistence type="predicted"/>
<keyword evidence="6" id="KW-1185">Reference proteome</keyword>
<dbReference type="Proteomes" id="UP001046870">
    <property type="component" value="Chromosome 18"/>
</dbReference>
<name>A0A9D3PKH9_MEGAT</name>
<feature type="compositionally biased region" description="Pro residues" evidence="2">
    <location>
        <begin position="1418"/>
        <end position="1428"/>
    </location>
</feature>
<comment type="caution">
    <text evidence="1">Lacks conserved residue(s) required for the propagation of feature annotation.</text>
</comment>
<dbReference type="InterPro" id="IPR001300">
    <property type="entry name" value="Peptidase_C2_calpain_cat"/>
</dbReference>
<feature type="compositionally biased region" description="Basic and acidic residues" evidence="2">
    <location>
        <begin position="546"/>
        <end position="557"/>
    </location>
</feature>
<feature type="region of interest" description="Disordered" evidence="2">
    <location>
        <begin position="1397"/>
        <end position="1445"/>
    </location>
</feature>
<feature type="compositionally biased region" description="Polar residues" evidence="2">
    <location>
        <begin position="1556"/>
        <end position="1565"/>
    </location>
</feature>
<accession>A0A9D3PKH9</accession>
<feature type="compositionally biased region" description="Basic and acidic residues" evidence="2">
    <location>
        <begin position="1397"/>
        <end position="1407"/>
    </location>
</feature>
<feature type="region of interest" description="Disordered" evidence="2">
    <location>
        <begin position="297"/>
        <end position="368"/>
    </location>
</feature>